<dbReference type="PANTHER" id="PTHR35467:SF2">
    <property type="entry name" value="PROTEIN NEOXANTHIN-DEFICIENT 1"/>
    <property type="match status" value="1"/>
</dbReference>
<comment type="caution">
    <text evidence="1">The sequence shown here is derived from an EMBL/GenBank/DDBJ whole genome shotgun (WGS) entry which is preliminary data.</text>
</comment>
<keyword evidence="2" id="KW-1185">Reference proteome</keyword>
<dbReference type="Gene3D" id="2.40.400.10">
    <property type="entry name" value="Acetoacetate decarboxylase-like"/>
    <property type="match status" value="1"/>
</dbReference>
<reference evidence="1 2" key="1">
    <citation type="submission" date="2024-09" db="EMBL/GenBank/DDBJ databases">
        <title>Floridaenema gen nov. (Aerosakkonemataceae, Aerosakkonematales ord. nov., Cyanobacteria) from benthic tropical and subtropical fresh waters, with the description of four new species.</title>
        <authorList>
            <person name="Moretto J.A."/>
            <person name="Berthold D.E."/>
            <person name="Lefler F.W."/>
            <person name="Huang I.-S."/>
            <person name="Laughinghouse H. IV."/>
        </authorList>
    </citation>
    <scope>NUCLEOTIDE SEQUENCE [LARGE SCALE GENOMIC DNA]</scope>
    <source>
        <strain evidence="1 2">BLCC-F167</strain>
    </source>
</reference>
<dbReference type="PANTHER" id="PTHR35467">
    <property type="match status" value="1"/>
</dbReference>
<dbReference type="InterPro" id="IPR010451">
    <property type="entry name" value="Acetoacetate_decarboxylase"/>
</dbReference>
<name>A0ABV4WFC0_9CYAN</name>
<proteinExistence type="predicted"/>
<dbReference type="Proteomes" id="UP001576780">
    <property type="component" value="Unassembled WGS sequence"/>
</dbReference>
<gene>
    <name evidence="1" type="ORF">ACE1CA_04460</name>
</gene>
<protein>
    <submittedName>
        <fullName evidence="1">Acetoacetate decarboxylase family protein</fullName>
    </submittedName>
</protein>
<dbReference type="RefSeq" id="WP_413276214.1">
    <property type="nucleotide sequence ID" value="NZ_JBHFNT010000046.1"/>
</dbReference>
<evidence type="ECO:0000313" key="2">
    <source>
        <dbReference type="Proteomes" id="UP001576780"/>
    </source>
</evidence>
<dbReference type="InterPro" id="IPR023375">
    <property type="entry name" value="ADC_dom_sf"/>
</dbReference>
<accession>A0ABV4WFC0</accession>
<evidence type="ECO:0000313" key="1">
    <source>
        <dbReference type="EMBL" id="MFB2833764.1"/>
    </source>
</evidence>
<organism evidence="1 2">
    <name type="scientific">Floridaenema evergladense BLCC-F167</name>
    <dbReference type="NCBI Taxonomy" id="3153639"/>
    <lineage>
        <taxon>Bacteria</taxon>
        <taxon>Bacillati</taxon>
        <taxon>Cyanobacteriota</taxon>
        <taxon>Cyanophyceae</taxon>
        <taxon>Oscillatoriophycideae</taxon>
        <taxon>Aerosakkonematales</taxon>
        <taxon>Aerosakkonemataceae</taxon>
        <taxon>Floridanema</taxon>
        <taxon>Floridanema evergladense</taxon>
    </lineage>
</organism>
<dbReference type="SUPFAM" id="SSF160104">
    <property type="entry name" value="Acetoacetate decarboxylase-like"/>
    <property type="match status" value="1"/>
</dbReference>
<dbReference type="EMBL" id="JBHFNT010000046">
    <property type="protein sequence ID" value="MFB2833764.1"/>
    <property type="molecule type" value="Genomic_DNA"/>
</dbReference>
<sequence length="218" mass="23924">MSYPSAPWTLKGYAVQTVQLVDVERSRPLIPQELEIVSVWPGKTIGGVYLSSYKLGSTLEYNELIVVPGMVNYAGKFGSWISHIYVDNSDSVAGGREIWGLPKELAEFTWLTGEESSVIVRQGDKELCNLTYTKPSLALPVSLALSSFSSSISDFLLFKGEFATRVGLVSGKLQVPTESPFATLNLGQPWLTAYCDDLRLVANAPEVVGERKVEFSYS</sequence>
<dbReference type="InterPro" id="IPR039343">
    <property type="entry name" value="NDX1-like"/>
</dbReference>
<dbReference type="Pfam" id="PF06314">
    <property type="entry name" value="ADC"/>
    <property type="match status" value="1"/>
</dbReference>